<organism evidence="1 2">
    <name type="scientific">Aequorivita iocasae</name>
    <dbReference type="NCBI Taxonomy" id="2803865"/>
    <lineage>
        <taxon>Bacteria</taxon>
        <taxon>Pseudomonadati</taxon>
        <taxon>Bacteroidota</taxon>
        <taxon>Flavobacteriia</taxon>
        <taxon>Flavobacteriales</taxon>
        <taxon>Flavobacteriaceae</taxon>
        <taxon>Aequorivita</taxon>
    </lineage>
</organism>
<sequence>MIQNSIKTILKNIKMKTTNPQPSLPHIGTMLRAHIKKHRLFRSVLARMLGKPDSVVLRYEKRESLQCSLLWELSLAIKHNFFADLAAQLPLDFTTNAPDPTLPLQERIAILEEENKVLKTKVETLMAVVGK</sequence>
<dbReference type="Proteomes" id="UP000629420">
    <property type="component" value="Chromosome"/>
</dbReference>
<evidence type="ECO:0000313" key="1">
    <source>
        <dbReference type="EMBL" id="QQX75620.1"/>
    </source>
</evidence>
<evidence type="ECO:0008006" key="3">
    <source>
        <dbReference type="Google" id="ProtNLM"/>
    </source>
</evidence>
<protein>
    <recommendedName>
        <fullName evidence="3">Transcriptional regulator</fullName>
    </recommendedName>
</protein>
<dbReference type="EMBL" id="CP068439">
    <property type="protein sequence ID" value="QQX75620.1"/>
    <property type="molecule type" value="Genomic_DNA"/>
</dbReference>
<evidence type="ECO:0000313" key="2">
    <source>
        <dbReference type="Proteomes" id="UP000629420"/>
    </source>
</evidence>
<dbReference type="RefSeq" id="WP_202335434.1">
    <property type="nucleotide sequence ID" value="NZ_CP068439.1"/>
</dbReference>
<name>A0ABX7DNE7_9FLAO</name>
<accession>A0ABX7DNE7</accession>
<proteinExistence type="predicted"/>
<keyword evidence="2" id="KW-1185">Reference proteome</keyword>
<gene>
    <name evidence="1" type="ORF">JK629_09720</name>
</gene>
<reference evidence="1 2" key="1">
    <citation type="submission" date="2021-01" db="EMBL/GenBank/DDBJ databases">
        <title>Aequorivita sp. strain KX20305, a bacterium isolated from the sediment collected at a cold seep field in South China Sea.</title>
        <authorList>
            <person name="Zhang H."/>
            <person name="Li C."/>
        </authorList>
    </citation>
    <scope>NUCLEOTIDE SEQUENCE [LARGE SCALE GENOMIC DNA]</scope>
    <source>
        <strain evidence="1 2">KX20305</strain>
    </source>
</reference>